<dbReference type="Gene3D" id="3.40.50.300">
    <property type="entry name" value="P-loop containing nucleotide triphosphate hydrolases"/>
    <property type="match status" value="1"/>
</dbReference>
<evidence type="ECO:0000259" key="2">
    <source>
        <dbReference type="Pfam" id="PF00485"/>
    </source>
</evidence>
<organism evidence="3 4">
    <name type="scientific">Fistulifera solaris</name>
    <name type="common">Oleaginous diatom</name>
    <dbReference type="NCBI Taxonomy" id="1519565"/>
    <lineage>
        <taxon>Eukaryota</taxon>
        <taxon>Sar</taxon>
        <taxon>Stramenopiles</taxon>
        <taxon>Ochrophyta</taxon>
        <taxon>Bacillariophyta</taxon>
        <taxon>Bacillariophyceae</taxon>
        <taxon>Bacillariophycidae</taxon>
        <taxon>Naviculales</taxon>
        <taxon>Naviculaceae</taxon>
        <taxon>Fistulifera</taxon>
    </lineage>
</organism>
<dbReference type="AlphaFoldDB" id="A0A1Z5KJG3"/>
<dbReference type="SUPFAM" id="SSF52540">
    <property type="entry name" value="P-loop containing nucleoside triphosphate hydrolases"/>
    <property type="match status" value="1"/>
</dbReference>
<dbReference type="InterPro" id="IPR027417">
    <property type="entry name" value="P-loop_NTPase"/>
</dbReference>
<feature type="signal peptide" evidence="1">
    <location>
        <begin position="1"/>
        <end position="21"/>
    </location>
</feature>
<dbReference type="OrthoDB" id="10034502at2759"/>
<dbReference type="GO" id="GO:0005524">
    <property type="term" value="F:ATP binding"/>
    <property type="evidence" value="ECO:0007669"/>
    <property type="project" value="InterPro"/>
</dbReference>
<keyword evidence="3" id="KW-0808">Transferase</keyword>
<dbReference type="Pfam" id="PF00485">
    <property type="entry name" value="PRK"/>
    <property type="match status" value="1"/>
</dbReference>
<name>A0A1Z5KJG3_FISSO</name>
<dbReference type="InterPro" id="IPR006083">
    <property type="entry name" value="PRK/URK"/>
</dbReference>
<protein>
    <submittedName>
        <fullName evidence="3">Putative kinase</fullName>
    </submittedName>
</protein>
<dbReference type="Proteomes" id="UP000198406">
    <property type="component" value="Unassembled WGS sequence"/>
</dbReference>
<gene>
    <name evidence="3" type="ORF">FisN_37Hh031</name>
</gene>
<evidence type="ECO:0000313" key="3">
    <source>
        <dbReference type="EMBL" id="GAX26419.1"/>
    </source>
</evidence>
<dbReference type="GO" id="GO:0016301">
    <property type="term" value="F:kinase activity"/>
    <property type="evidence" value="ECO:0007669"/>
    <property type="project" value="UniProtKB-KW"/>
</dbReference>
<reference evidence="3 4" key="1">
    <citation type="journal article" date="2015" name="Plant Cell">
        <title>Oil accumulation by the oleaginous diatom Fistulifera solaris as revealed by the genome and transcriptome.</title>
        <authorList>
            <person name="Tanaka T."/>
            <person name="Maeda Y."/>
            <person name="Veluchamy A."/>
            <person name="Tanaka M."/>
            <person name="Abida H."/>
            <person name="Marechal E."/>
            <person name="Bowler C."/>
            <person name="Muto M."/>
            <person name="Sunaga Y."/>
            <person name="Tanaka M."/>
            <person name="Yoshino T."/>
            <person name="Taniguchi T."/>
            <person name="Fukuda Y."/>
            <person name="Nemoto M."/>
            <person name="Matsumoto M."/>
            <person name="Wong P.S."/>
            <person name="Aburatani S."/>
            <person name="Fujibuchi W."/>
        </authorList>
    </citation>
    <scope>NUCLEOTIDE SEQUENCE [LARGE SCALE GENOMIC DNA]</scope>
    <source>
        <strain evidence="3 4">JPCC DA0580</strain>
    </source>
</reference>
<feature type="chain" id="PRO_5012916056" evidence="1">
    <location>
        <begin position="22"/>
        <end position="310"/>
    </location>
</feature>
<evidence type="ECO:0000256" key="1">
    <source>
        <dbReference type="SAM" id="SignalP"/>
    </source>
</evidence>
<accession>A0A1Z5KJG3</accession>
<feature type="domain" description="Phosphoribulokinase/uridine kinase" evidence="2">
    <location>
        <begin position="117"/>
        <end position="279"/>
    </location>
</feature>
<keyword evidence="3" id="KW-0418">Kinase</keyword>
<keyword evidence="4" id="KW-1185">Reference proteome</keyword>
<sequence>MIPRTKVLFGMASCLIVAAVAFPSPPTTRHTFVLHADLNGLVGSIKTKFKPQRILKRLEKNDDDSSISPEAALSASLYMTPETIHLAPSVKITWEPAVAKLLSALRAVSNPDRPLMVGIVGIPGSGKTTSCDILAQMLGKQRCLVMPMDGYHYTIAQLMEFPNADDVIYRRGACDTFDAATLAKDLERIAHGREPIVAIPGFDHAKGDPTPNQHLFERTAHDIVLCEGLYLLHDQQGWEHIQKFLDWTIYIQADIDVCMERLKERNKCIPGYTAEEIAIRCDAVDRVNAILAEVTASKYATQIVQSGAVY</sequence>
<dbReference type="InParanoid" id="A0A1Z5KJG3"/>
<keyword evidence="1" id="KW-0732">Signal</keyword>
<proteinExistence type="predicted"/>
<dbReference type="PANTHER" id="PTHR10285">
    <property type="entry name" value="URIDINE KINASE"/>
    <property type="match status" value="1"/>
</dbReference>
<dbReference type="EMBL" id="BDSP01000245">
    <property type="protein sequence ID" value="GAX26419.1"/>
    <property type="molecule type" value="Genomic_DNA"/>
</dbReference>
<evidence type="ECO:0000313" key="4">
    <source>
        <dbReference type="Proteomes" id="UP000198406"/>
    </source>
</evidence>
<comment type="caution">
    <text evidence="3">The sequence shown here is derived from an EMBL/GenBank/DDBJ whole genome shotgun (WGS) entry which is preliminary data.</text>
</comment>